<dbReference type="Proteomes" id="UP000008237">
    <property type="component" value="Unassembled WGS sequence"/>
</dbReference>
<accession>E2C6H6</accession>
<organism evidence="3">
    <name type="scientific">Harpegnathos saltator</name>
    <name type="common">Jerdon's jumping ant</name>
    <dbReference type="NCBI Taxonomy" id="610380"/>
    <lineage>
        <taxon>Eukaryota</taxon>
        <taxon>Metazoa</taxon>
        <taxon>Ecdysozoa</taxon>
        <taxon>Arthropoda</taxon>
        <taxon>Hexapoda</taxon>
        <taxon>Insecta</taxon>
        <taxon>Pterygota</taxon>
        <taxon>Neoptera</taxon>
        <taxon>Endopterygota</taxon>
        <taxon>Hymenoptera</taxon>
        <taxon>Apocrita</taxon>
        <taxon>Aculeata</taxon>
        <taxon>Formicoidea</taxon>
        <taxon>Formicidae</taxon>
        <taxon>Ponerinae</taxon>
        <taxon>Ponerini</taxon>
        <taxon>Harpegnathos</taxon>
    </lineage>
</organism>
<proteinExistence type="predicted"/>
<protein>
    <submittedName>
        <fullName evidence="2">Uncharacterized protein</fullName>
    </submittedName>
</protein>
<sequence length="83" mass="9266">MTERTPSAGSEKAEEITPNKTADVDGGALSATKTPAITKDRSEIKSRAKRNIIITPNLPPAEIERDGTRYRRDENGRWRPVLY</sequence>
<reference evidence="2 3" key="1">
    <citation type="journal article" date="2010" name="Science">
        <title>Genomic comparison of the ants Camponotus floridanus and Harpegnathos saltator.</title>
        <authorList>
            <person name="Bonasio R."/>
            <person name="Zhang G."/>
            <person name="Ye C."/>
            <person name="Mutti N.S."/>
            <person name="Fang X."/>
            <person name="Qin N."/>
            <person name="Donahue G."/>
            <person name="Yang P."/>
            <person name="Li Q."/>
            <person name="Li C."/>
            <person name="Zhang P."/>
            <person name="Huang Z."/>
            <person name="Berger S.L."/>
            <person name="Reinberg D."/>
            <person name="Wang J."/>
            <person name="Liebig J."/>
        </authorList>
    </citation>
    <scope>NUCLEOTIDE SEQUENCE [LARGE SCALE GENOMIC DNA]</scope>
    <source>
        <strain evidence="2 3">R22 G/1</strain>
    </source>
</reference>
<dbReference type="OMA" id="PEPNVFE"/>
<name>E2C6H6_HARSA</name>
<evidence type="ECO:0000313" key="2">
    <source>
        <dbReference type="EMBL" id="EFN76458.1"/>
    </source>
</evidence>
<dbReference type="EMBL" id="GL453156">
    <property type="protein sequence ID" value="EFN76458.1"/>
    <property type="molecule type" value="Genomic_DNA"/>
</dbReference>
<evidence type="ECO:0000256" key="1">
    <source>
        <dbReference type="SAM" id="MobiDB-lite"/>
    </source>
</evidence>
<evidence type="ECO:0000313" key="3">
    <source>
        <dbReference type="Proteomes" id="UP000008237"/>
    </source>
</evidence>
<dbReference type="AlphaFoldDB" id="E2C6H6"/>
<dbReference type="InParanoid" id="E2C6H6"/>
<feature type="region of interest" description="Disordered" evidence="1">
    <location>
        <begin position="1"/>
        <end position="40"/>
    </location>
</feature>
<gene>
    <name evidence="2" type="ORF">EAI_16191</name>
</gene>
<keyword evidence="3" id="KW-1185">Reference proteome</keyword>